<dbReference type="RefSeq" id="WP_097186670.1">
    <property type="nucleotide sequence ID" value="NZ_OBQK01000001.1"/>
</dbReference>
<keyword evidence="3" id="KW-0067">ATP-binding</keyword>
<dbReference type="InterPro" id="IPR001650">
    <property type="entry name" value="Helicase_C-like"/>
</dbReference>
<dbReference type="Gene3D" id="3.40.50.300">
    <property type="entry name" value="P-loop containing nucleotide triphosphate hydrolases"/>
    <property type="match status" value="2"/>
</dbReference>
<feature type="domain" description="Helicase C-terminal" evidence="2">
    <location>
        <begin position="756"/>
        <end position="903"/>
    </location>
</feature>
<organism evidence="3 4">
    <name type="scientific">Ornithinimicrobium cerasi</name>
    <dbReference type="NCBI Taxonomy" id="2248773"/>
    <lineage>
        <taxon>Bacteria</taxon>
        <taxon>Bacillati</taxon>
        <taxon>Actinomycetota</taxon>
        <taxon>Actinomycetes</taxon>
        <taxon>Micrococcales</taxon>
        <taxon>Ornithinimicrobiaceae</taxon>
        <taxon>Ornithinimicrobium</taxon>
    </lineage>
</organism>
<reference evidence="4" key="1">
    <citation type="submission" date="2017-08" db="EMBL/GenBank/DDBJ databases">
        <authorList>
            <person name="Varghese N."/>
            <person name="Submissions S."/>
        </authorList>
    </citation>
    <scope>NUCLEOTIDE SEQUENCE [LARGE SCALE GENOMIC DNA]</scope>
    <source>
        <strain evidence="4">USBA17B2</strain>
    </source>
</reference>
<accession>A0A285VE36</accession>
<evidence type="ECO:0000313" key="3">
    <source>
        <dbReference type="EMBL" id="SOC52330.1"/>
    </source>
</evidence>
<dbReference type="GO" id="GO:0004386">
    <property type="term" value="F:helicase activity"/>
    <property type="evidence" value="ECO:0007669"/>
    <property type="project" value="UniProtKB-KW"/>
</dbReference>
<dbReference type="SMART" id="SM00490">
    <property type="entry name" value="HELICc"/>
    <property type="match status" value="1"/>
</dbReference>
<dbReference type="SUPFAM" id="SSF52540">
    <property type="entry name" value="P-loop containing nucleoside triphosphate hydrolases"/>
    <property type="match status" value="1"/>
</dbReference>
<gene>
    <name evidence="3" type="ORF">SAMN05421879_101492</name>
</gene>
<dbReference type="CDD" id="cd18785">
    <property type="entry name" value="SF2_C"/>
    <property type="match status" value="1"/>
</dbReference>
<name>A0A285VE36_9MICO</name>
<keyword evidence="3" id="KW-0378">Hydrolase</keyword>
<keyword evidence="4" id="KW-1185">Reference proteome</keyword>
<keyword evidence="3" id="KW-0547">Nucleotide-binding</keyword>
<protein>
    <submittedName>
        <fullName evidence="3">Helicase conserved C-terminal domain-containing protein</fullName>
    </submittedName>
</protein>
<evidence type="ECO:0000256" key="1">
    <source>
        <dbReference type="SAM" id="MobiDB-lite"/>
    </source>
</evidence>
<dbReference type="AlphaFoldDB" id="A0A285VE36"/>
<evidence type="ECO:0000313" key="4">
    <source>
        <dbReference type="Proteomes" id="UP000219688"/>
    </source>
</evidence>
<dbReference type="EMBL" id="OBQK01000001">
    <property type="protein sequence ID" value="SOC52330.1"/>
    <property type="molecule type" value="Genomic_DNA"/>
</dbReference>
<dbReference type="Proteomes" id="UP000219688">
    <property type="component" value="Unassembled WGS sequence"/>
</dbReference>
<proteinExistence type="predicted"/>
<dbReference type="Pfam" id="PF00271">
    <property type="entry name" value="Helicase_C"/>
    <property type="match status" value="1"/>
</dbReference>
<dbReference type="PROSITE" id="PS51194">
    <property type="entry name" value="HELICASE_CTER"/>
    <property type="match status" value="1"/>
</dbReference>
<feature type="region of interest" description="Disordered" evidence="1">
    <location>
        <begin position="52"/>
        <end position="73"/>
    </location>
</feature>
<keyword evidence="3" id="KW-0347">Helicase</keyword>
<evidence type="ECO:0000259" key="2">
    <source>
        <dbReference type="PROSITE" id="PS51194"/>
    </source>
</evidence>
<dbReference type="InterPro" id="IPR027417">
    <property type="entry name" value="P-loop_NTPase"/>
</dbReference>
<sequence>MTDLEPWYRARAYMVERLRTDLIGSPEETVITDRPLSRYIAGILFPQQAVEETVEDHDVSAPEDASADGDDNDWDPAVSLSRVRFPSSMGLTCAVAVGRSPLLQVRVTAARFTETQAGDADAFTYDRVAFDSGIVDVPSDRATTDAQDLAHGLRLHTVVRRPVDGVVNVTLVIENTQREESRDRDLACWFDSSIEVDLPSGSFVERTQQDFVVADEHEEASYALLYRHASNLAVGHGCAVEWAPTATVNHLVTTFLPSHALALSDATGGNQLEFDMRVLGAGGGRGELRDLISEYVAWIADREAEIPTFEPQLQAAGERHIGAMRRAADRMSNGIALLEADPNVSRAFELMNLAMADQRQRQDHHRSGGRGAPLEESPQRWRPFQIAFILLNVEGLADASSDDRDVADLLWFPTGGGKTEAYLGLIGLAILLRRLRDPAAGGVSALMRYTLRLLTLQQFERASGLVCALEVLRRVHAPSAEPISIGLWIGGSSTPNDIDTARSVLAKLRTDQLVEDQNPRQLLNCPRCGVDLPVTAYVILPSRDRMDILCPGPDCEFTRGLPVNVVDSQVYDVRPSLVIATVDKFAMMPWKREVGALVKAAPGAPAPDLVVQDEFHLISGPLGTLVGLYETALDAAVAGEDGARPKLVASTATVRRASEQMQAVFDRAMHQFPPSGLDADHSFFSSPASSDVKGDRLYVGVMAPGTSPTTLLVRTYASLLQAGNDLDADEAVRDAYWTLLGYFNSLRVLGGAYMQVIDDVPDQIKVIATRQGNVTRDIDVPRELTSRKKSSEIPEELRILQTPYGHADAADVVLATNMISVGVDVDRLGLMAVMGQPQTTAEYIQATSRVGRRRPGLVVTMYNGVRSRDLSHFENFTSYHRTLYRQVEATGATPFAPRARDRGLHGVLVGLVRLTTPAASPDRAAGDIEDWLGDVERCRDLIVERAARVTNGEIQPIEDHLDHLVDTWRDHAANLQKYAGWYGRTDGALLGDTATAYRTGEVTFPPDDPPWPTLTSLRDVDAESSLYLVRPRRSARR</sequence>